<evidence type="ECO:0000313" key="2">
    <source>
        <dbReference type="Proteomes" id="UP001207468"/>
    </source>
</evidence>
<gene>
    <name evidence="1" type="ORF">F5148DRAFT_410740</name>
</gene>
<keyword evidence="2" id="KW-1185">Reference proteome</keyword>
<organism evidence="1 2">
    <name type="scientific">Russula earlei</name>
    <dbReference type="NCBI Taxonomy" id="71964"/>
    <lineage>
        <taxon>Eukaryota</taxon>
        <taxon>Fungi</taxon>
        <taxon>Dikarya</taxon>
        <taxon>Basidiomycota</taxon>
        <taxon>Agaricomycotina</taxon>
        <taxon>Agaricomycetes</taxon>
        <taxon>Russulales</taxon>
        <taxon>Russulaceae</taxon>
        <taxon>Russula</taxon>
    </lineage>
</organism>
<proteinExistence type="predicted"/>
<dbReference type="EMBL" id="JAGFNK010000261">
    <property type="protein sequence ID" value="KAI9455021.1"/>
    <property type="molecule type" value="Genomic_DNA"/>
</dbReference>
<protein>
    <submittedName>
        <fullName evidence="1">Uncharacterized protein</fullName>
    </submittedName>
</protein>
<reference evidence="1" key="1">
    <citation type="submission" date="2021-03" db="EMBL/GenBank/DDBJ databases">
        <title>Evolutionary priming and transition to the ectomycorrhizal habit in an iconic lineage of mushroom-forming fungi: is preadaptation a requirement?</title>
        <authorList>
            <consortium name="DOE Joint Genome Institute"/>
            <person name="Looney B.P."/>
            <person name="Miyauchi S."/>
            <person name="Morin E."/>
            <person name="Drula E."/>
            <person name="Courty P.E."/>
            <person name="Chicoki N."/>
            <person name="Fauchery L."/>
            <person name="Kohler A."/>
            <person name="Kuo A."/>
            <person name="LaButti K."/>
            <person name="Pangilinan J."/>
            <person name="Lipzen A."/>
            <person name="Riley R."/>
            <person name="Andreopoulos W."/>
            <person name="He G."/>
            <person name="Johnson J."/>
            <person name="Barry K.W."/>
            <person name="Grigoriev I.V."/>
            <person name="Nagy L."/>
            <person name="Hibbett D."/>
            <person name="Henrissat B."/>
            <person name="Matheny P.B."/>
            <person name="Labbe J."/>
            <person name="Martin A.F."/>
        </authorList>
    </citation>
    <scope>NUCLEOTIDE SEQUENCE</scope>
    <source>
        <strain evidence="1">BPL698</strain>
    </source>
</reference>
<comment type="caution">
    <text evidence="1">The sequence shown here is derived from an EMBL/GenBank/DDBJ whole genome shotgun (WGS) entry which is preliminary data.</text>
</comment>
<evidence type="ECO:0000313" key="1">
    <source>
        <dbReference type="EMBL" id="KAI9455021.1"/>
    </source>
</evidence>
<name>A0ACC0U170_9AGAM</name>
<dbReference type="Proteomes" id="UP001207468">
    <property type="component" value="Unassembled WGS sequence"/>
</dbReference>
<sequence length="153" mass="17589">MRSSHLLRLSFSLSHSRLSRPASRKTNSSLTYSTRFFKRILCDTPVPSNPFSRARVSFSFCFSFCFLTFVPFWFLSLIPSSLQSSSPTFLRARRADPRLEPLMACTQFSRVDLCFFLSSFSFRHFLDFLSSHLLHGASGMGDLPPWTCLHSRI</sequence>
<accession>A0ACC0U170</accession>